<gene>
    <name evidence="3" type="ORF">H7849_25205</name>
</gene>
<dbReference type="CDD" id="cd03801">
    <property type="entry name" value="GT4_PimA-like"/>
    <property type="match status" value="1"/>
</dbReference>
<feature type="domain" description="Glycosyltransferase subfamily 4-like N-terminal" evidence="2">
    <location>
        <begin position="15"/>
        <end position="156"/>
    </location>
</feature>
<dbReference type="Pfam" id="PF13439">
    <property type="entry name" value="Glyco_transf_4"/>
    <property type="match status" value="1"/>
</dbReference>
<feature type="domain" description="Glycosyl transferase family 1" evidence="1">
    <location>
        <begin position="174"/>
        <end position="329"/>
    </location>
</feature>
<evidence type="ECO:0000313" key="4">
    <source>
        <dbReference type="Proteomes" id="UP000515312"/>
    </source>
</evidence>
<evidence type="ECO:0000313" key="3">
    <source>
        <dbReference type="EMBL" id="QNI32244.1"/>
    </source>
</evidence>
<organism evidence="3 4">
    <name type="scientific">Alloacidobacterium dinghuense</name>
    <dbReference type="NCBI Taxonomy" id="2763107"/>
    <lineage>
        <taxon>Bacteria</taxon>
        <taxon>Pseudomonadati</taxon>
        <taxon>Acidobacteriota</taxon>
        <taxon>Terriglobia</taxon>
        <taxon>Terriglobales</taxon>
        <taxon>Acidobacteriaceae</taxon>
        <taxon>Alloacidobacterium</taxon>
    </lineage>
</organism>
<dbReference type="Gene3D" id="3.40.50.2000">
    <property type="entry name" value="Glycogen Phosphorylase B"/>
    <property type="match status" value="2"/>
</dbReference>
<dbReference type="PANTHER" id="PTHR45947:SF3">
    <property type="entry name" value="SULFOQUINOVOSYL TRANSFERASE SQD2"/>
    <property type="match status" value="1"/>
</dbReference>
<dbReference type="Pfam" id="PF00534">
    <property type="entry name" value="Glycos_transf_1"/>
    <property type="match status" value="1"/>
</dbReference>
<protein>
    <submittedName>
        <fullName evidence="3">Glycosyltransferase family 4 protein</fullName>
    </submittedName>
</protein>
<reference evidence="3 4" key="1">
    <citation type="submission" date="2020-08" db="EMBL/GenBank/DDBJ databases">
        <title>Edaphobacter telluris sp. nov. and Acidobacterium dinghuensis sp. nov., two acidobacteria isolated from forest soil.</title>
        <authorList>
            <person name="Fu J."/>
            <person name="Qiu L."/>
        </authorList>
    </citation>
    <scope>NUCLEOTIDE SEQUENCE [LARGE SCALE GENOMIC DNA]</scope>
    <source>
        <strain evidence="3">4Y35</strain>
    </source>
</reference>
<dbReference type="EMBL" id="CP060394">
    <property type="protein sequence ID" value="QNI32244.1"/>
    <property type="molecule type" value="Genomic_DNA"/>
</dbReference>
<proteinExistence type="predicted"/>
<dbReference type="InterPro" id="IPR028098">
    <property type="entry name" value="Glyco_trans_4-like_N"/>
</dbReference>
<keyword evidence="4" id="KW-1185">Reference proteome</keyword>
<dbReference type="GO" id="GO:0016757">
    <property type="term" value="F:glycosyltransferase activity"/>
    <property type="evidence" value="ECO:0007669"/>
    <property type="project" value="InterPro"/>
</dbReference>
<dbReference type="SUPFAM" id="SSF53756">
    <property type="entry name" value="UDP-Glycosyltransferase/glycogen phosphorylase"/>
    <property type="match status" value="1"/>
</dbReference>
<dbReference type="PANTHER" id="PTHR45947">
    <property type="entry name" value="SULFOQUINOVOSYL TRANSFERASE SQD2"/>
    <property type="match status" value="1"/>
</dbReference>
<evidence type="ECO:0000259" key="2">
    <source>
        <dbReference type="Pfam" id="PF13439"/>
    </source>
</evidence>
<dbReference type="KEGG" id="adin:H7849_25205"/>
<name>A0A7G8BI74_9BACT</name>
<keyword evidence="3" id="KW-0808">Transferase</keyword>
<accession>A0A7G8BI74</accession>
<dbReference type="AlphaFoldDB" id="A0A7G8BI74"/>
<evidence type="ECO:0000259" key="1">
    <source>
        <dbReference type="Pfam" id="PF00534"/>
    </source>
</evidence>
<dbReference type="RefSeq" id="WP_186743199.1">
    <property type="nucleotide sequence ID" value="NZ_CP060394.1"/>
</dbReference>
<dbReference type="Proteomes" id="UP000515312">
    <property type="component" value="Chromosome"/>
</dbReference>
<dbReference type="InterPro" id="IPR050194">
    <property type="entry name" value="Glycosyltransferase_grp1"/>
</dbReference>
<sequence length="360" mass="40125">MRILHVMNHVSDRGNGIVNLAVDLAIEQRKAGHLVTFASGHGGYEPLLQQYGITFYHLDQTRSPKQLFAACMEFRRILAEFEPEIIHAHMRVGLLISWLWSRARHIPLVAHLHNVHDKASILMGLADRIIAVSQSVSKSMQKQGIRQSKLRVVLNGTLNGARATQEGAVAPARLQRPAITTVAGMNHRKGIHELIAAFNMIAGDFVDSHLYLVGDGPERKLFEQLAAESPFRDRIHFEGFQSRPQAYLLSSDIFVLASRRESFGLVLSEARQAGCAIIATNVDGIPEALEDGKAGMLVPPRDPRALANALRLLLDNDELRRDWQNRARQNTEVFTTARMAEEVENVYLELTPATAIKMSL</sequence>
<dbReference type="InterPro" id="IPR001296">
    <property type="entry name" value="Glyco_trans_1"/>
</dbReference>